<evidence type="ECO:0000313" key="3">
    <source>
        <dbReference type="Proteomes" id="UP000192726"/>
    </source>
</evidence>
<sequence>MNRIAAVSLGIFLSGVGVAHFVLPSYFRTLVPRWLARPALLVAAAGATEIAVGALVLTPRWRAAGGWAAAALITVYLVSHVDALRSARADRARFLERPVGVAARLVVNLFYIWWSIAVAEAST</sequence>
<evidence type="ECO:0000256" key="1">
    <source>
        <dbReference type="SAM" id="Phobius"/>
    </source>
</evidence>
<feature type="transmembrane region" description="Helical" evidence="1">
    <location>
        <begin position="35"/>
        <end position="57"/>
    </location>
</feature>
<dbReference type="STRING" id="553510.B1H19_31015"/>
<dbReference type="PANTHER" id="PTHR36974:SF1">
    <property type="entry name" value="DOXX FAMILY MEMBRANE PROTEIN"/>
    <property type="match status" value="1"/>
</dbReference>
<keyword evidence="1" id="KW-1133">Transmembrane helix</keyword>
<feature type="transmembrane region" description="Helical" evidence="1">
    <location>
        <begin position="64"/>
        <end position="81"/>
    </location>
</feature>
<name>A0A1V0TZD8_9ACTN</name>
<organism evidence="2 3">
    <name type="scientific">Streptomyces gilvosporeus</name>
    <dbReference type="NCBI Taxonomy" id="553510"/>
    <lineage>
        <taxon>Bacteria</taxon>
        <taxon>Bacillati</taxon>
        <taxon>Actinomycetota</taxon>
        <taxon>Actinomycetes</taxon>
        <taxon>Kitasatosporales</taxon>
        <taxon>Streptomycetaceae</taxon>
        <taxon>Streptomyces</taxon>
    </lineage>
</organism>
<feature type="transmembrane region" description="Helical" evidence="1">
    <location>
        <begin position="101"/>
        <end position="119"/>
    </location>
</feature>
<keyword evidence="3" id="KW-1185">Reference proteome</keyword>
<dbReference type="OrthoDB" id="5192901at2"/>
<accession>A0A1V0TZD8</accession>
<evidence type="ECO:0008006" key="4">
    <source>
        <dbReference type="Google" id="ProtNLM"/>
    </source>
</evidence>
<dbReference type="Proteomes" id="UP000192726">
    <property type="component" value="Chromosome"/>
</dbReference>
<dbReference type="KEGG" id="sgv:B1H19_31015"/>
<keyword evidence="1" id="KW-0472">Membrane</keyword>
<dbReference type="RefSeq" id="WP_083108011.1">
    <property type="nucleotide sequence ID" value="NZ_CP020569.1"/>
</dbReference>
<dbReference type="AlphaFoldDB" id="A0A1V0TZD8"/>
<protein>
    <recommendedName>
        <fullName evidence="4">DoxX family protein</fullName>
    </recommendedName>
</protein>
<evidence type="ECO:0000313" key="2">
    <source>
        <dbReference type="EMBL" id="ARF58032.1"/>
    </source>
</evidence>
<dbReference type="PANTHER" id="PTHR36974">
    <property type="entry name" value="MEMBRANE PROTEIN-RELATED"/>
    <property type="match status" value="1"/>
</dbReference>
<proteinExistence type="predicted"/>
<reference evidence="2 3" key="1">
    <citation type="submission" date="2017-04" db="EMBL/GenBank/DDBJ databases">
        <title>Complete Genome Sequence of Streptomyces gilvosporeus F607, a Capable Producer of Natamycin.</title>
        <authorList>
            <person name="Zong G."/>
            <person name="Zhong C."/>
            <person name="Fu J."/>
            <person name="Qin R."/>
            <person name="Cao G."/>
        </authorList>
    </citation>
    <scope>NUCLEOTIDE SEQUENCE [LARGE SCALE GENOMIC DNA]</scope>
    <source>
        <strain evidence="2 3">F607</strain>
    </source>
</reference>
<dbReference type="EMBL" id="CP020569">
    <property type="protein sequence ID" value="ARF58032.1"/>
    <property type="molecule type" value="Genomic_DNA"/>
</dbReference>
<keyword evidence="1" id="KW-0812">Transmembrane</keyword>
<gene>
    <name evidence="2" type="ORF">B1H19_31015</name>
</gene>